<feature type="transmembrane region" description="Helical" evidence="2">
    <location>
        <begin position="6"/>
        <end position="26"/>
    </location>
</feature>
<evidence type="ECO:0000313" key="3">
    <source>
        <dbReference type="EMBL" id="KAG2500147.1"/>
    </source>
</evidence>
<dbReference type="AlphaFoldDB" id="A0A835YBZ8"/>
<feature type="compositionally biased region" description="Low complexity" evidence="1">
    <location>
        <begin position="232"/>
        <end position="244"/>
    </location>
</feature>
<feature type="transmembrane region" description="Helical" evidence="2">
    <location>
        <begin position="88"/>
        <end position="106"/>
    </location>
</feature>
<evidence type="ECO:0000256" key="1">
    <source>
        <dbReference type="SAM" id="MobiDB-lite"/>
    </source>
</evidence>
<keyword evidence="2" id="KW-0812">Transmembrane</keyword>
<feature type="transmembrane region" description="Helical" evidence="2">
    <location>
        <begin position="47"/>
        <end position="68"/>
    </location>
</feature>
<keyword evidence="2" id="KW-1133">Transmembrane helix</keyword>
<dbReference type="Proteomes" id="UP000612055">
    <property type="component" value="Unassembled WGS sequence"/>
</dbReference>
<feature type="region of interest" description="Disordered" evidence="1">
    <location>
        <begin position="211"/>
        <end position="280"/>
    </location>
</feature>
<proteinExistence type="predicted"/>
<evidence type="ECO:0000256" key="2">
    <source>
        <dbReference type="SAM" id="Phobius"/>
    </source>
</evidence>
<sequence length="327" mass="34685">MSIFAGMSEVPVLGGVAAAVVEMMSWGRPPAARTRLQNASMALQQGLVMLGCVAIQAGLPITLLLQWIQEGVRSFPELFDDMHSIPHSYQLVVCKALVATYVLYWIHRQDATDALRLLTVANHCALRGQVALAALTTLTTLLYMTAILLVYLVTLVVTARGDTPYDVVLCGAGALFILDIDDVLAIVGESYIDRVKAAMIEYDEKVYGDGGGGGGESTALPVPQSGGPSNGASSATFPPASASSQLDSGGLEYGSPRQLHHPELATGAGADIDDGRGAEAAGDGIEPSDYALVWLGVVFMKANVGLFIYFLYRLHKWASVEPPPEEF</sequence>
<name>A0A835YBZ8_9CHLO</name>
<comment type="caution">
    <text evidence="3">The sequence shown here is derived from an EMBL/GenBank/DDBJ whole genome shotgun (WGS) entry which is preliminary data.</text>
</comment>
<protein>
    <submittedName>
        <fullName evidence="3">Uncharacterized protein</fullName>
    </submittedName>
</protein>
<gene>
    <name evidence="3" type="ORF">HYH03_001729</name>
</gene>
<feature type="transmembrane region" description="Helical" evidence="2">
    <location>
        <begin position="291"/>
        <end position="312"/>
    </location>
</feature>
<keyword evidence="2" id="KW-0472">Membrane</keyword>
<organism evidence="3 4">
    <name type="scientific">Edaphochlamys debaryana</name>
    <dbReference type="NCBI Taxonomy" id="47281"/>
    <lineage>
        <taxon>Eukaryota</taxon>
        <taxon>Viridiplantae</taxon>
        <taxon>Chlorophyta</taxon>
        <taxon>core chlorophytes</taxon>
        <taxon>Chlorophyceae</taxon>
        <taxon>CS clade</taxon>
        <taxon>Chlamydomonadales</taxon>
        <taxon>Chlamydomonadales incertae sedis</taxon>
        <taxon>Edaphochlamys</taxon>
    </lineage>
</organism>
<accession>A0A835YBZ8</accession>
<keyword evidence="4" id="KW-1185">Reference proteome</keyword>
<dbReference type="OrthoDB" id="544056at2759"/>
<reference evidence="3" key="1">
    <citation type="journal article" date="2020" name="bioRxiv">
        <title>Comparative genomics of Chlamydomonas.</title>
        <authorList>
            <person name="Craig R.J."/>
            <person name="Hasan A.R."/>
            <person name="Ness R.W."/>
            <person name="Keightley P.D."/>
        </authorList>
    </citation>
    <scope>NUCLEOTIDE SEQUENCE</scope>
    <source>
        <strain evidence="3">CCAP 11/70</strain>
    </source>
</reference>
<feature type="transmembrane region" description="Helical" evidence="2">
    <location>
        <begin position="130"/>
        <end position="153"/>
    </location>
</feature>
<dbReference type="EMBL" id="JAEHOE010000004">
    <property type="protein sequence ID" value="KAG2500147.1"/>
    <property type="molecule type" value="Genomic_DNA"/>
</dbReference>
<evidence type="ECO:0000313" key="4">
    <source>
        <dbReference type="Proteomes" id="UP000612055"/>
    </source>
</evidence>